<dbReference type="Pfam" id="PF13432">
    <property type="entry name" value="TPR_16"/>
    <property type="match status" value="1"/>
</dbReference>
<proteinExistence type="predicted"/>
<dbReference type="RefSeq" id="WP_166094229.1">
    <property type="nucleotide sequence ID" value="NZ_CP049871.1"/>
</dbReference>
<evidence type="ECO:0000313" key="2">
    <source>
        <dbReference type="EMBL" id="QIL02475.1"/>
    </source>
</evidence>
<organism evidence="2 3">
    <name type="scientific">Sphingomonas sinipercae</name>
    <dbReference type="NCBI Taxonomy" id="2714944"/>
    <lineage>
        <taxon>Bacteria</taxon>
        <taxon>Pseudomonadati</taxon>
        <taxon>Pseudomonadota</taxon>
        <taxon>Alphaproteobacteria</taxon>
        <taxon>Sphingomonadales</taxon>
        <taxon>Sphingomonadaceae</taxon>
        <taxon>Sphingomonas</taxon>
    </lineage>
</organism>
<keyword evidence="1" id="KW-0802">TPR repeat</keyword>
<feature type="repeat" description="TPR" evidence="1">
    <location>
        <begin position="327"/>
        <end position="360"/>
    </location>
</feature>
<dbReference type="PANTHER" id="PTHR12558">
    <property type="entry name" value="CELL DIVISION CYCLE 16,23,27"/>
    <property type="match status" value="1"/>
</dbReference>
<dbReference type="PROSITE" id="PS50005">
    <property type="entry name" value="TPR"/>
    <property type="match status" value="1"/>
</dbReference>
<keyword evidence="3" id="KW-1185">Reference proteome</keyword>
<accession>A0A6G7ZNH2</accession>
<name>A0A6G7ZNH2_9SPHN</name>
<dbReference type="Pfam" id="PF13414">
    <property type="entry name" value="TPR_11"/>
    <property type="match status" value="1"/>
</dbReference>
<evidence type="ECO:0000313" key="3">
    <source>
        <dbReference type="Proteomes" id="UP000502502"/>
    </source>
</evidence>
<dbReference type="SMART" id="SM00028">
    <property type="entry name" value="TPR"/>
    <property type="match status" value="5"/>
</dbReference>
<reference evidence="2 3" key="1">
    <citation type="submission" date="2020-03" db="EMBL/GenBank/DDBJ databases">
        <title>Sphingomonas sp. nov., isolated from fish.</title>
        <authorList>
            <person name="Hyun D.-W."/>
            <person name="Bae J.-W."/>
        </authorList>
    </citation>
    <scope>NUCLEOTIDE SEQUENCE [LARGE SCALE GENOMIC DNA]</scope>
    <source>
        <strain evidence="2 3">HDW15C</strain>
    </source>
</reference>
<dbReference type="SUPFAM" id="SSF48452">
    <property type="entry name" value="TPR-like"/>
    <property type="match status" value="2"/>
</dbReference>
<dbReference type="KEGG" id="ssin:G7078_06495"/>
<dbReference type="InterPro" id="IPR011990">
    <property type="entry name" value="TPR-like_helical_dom_sf"/>
</dbReference>
<sequence length="522" mass="54947">MSPGTAYVKARAAAIGGDHGEAAELYAALVRSSGDKDLVARAVSEAISAGNMPLALQLIRSTPGGVRSIDGKLLQVADSLRRRQYAEASALLADKEVDLSFWLPLVQAWSAAETGNAGAAASVLRAVPKTSALGSFVDEQIALILLRLGRSTEAEPFAEQALLKAGPRESRVRLALAAGYDAAKDRTRALAVLAGAKGSSSILQRALEGGNLKGARIDSAAKAYSEQLVALALEMRRSNPRGAPVNVLQVARYAAPENSSATVLLGSLLASVDRTEDAVAVLRSIDPNDAFAPEALDAQVRALTKAERVPEAMALAQRSVARKNASSDDFARLGDVLADLKRFGEAADAYRRAVALTPAGQGDQRWPLLLLQASALESAGRWPEAKVALVEALGLAPDEPALLNFLGYAKLEHGEDLEAAEAMIRKASELVPDDASITDSLGWALFKRGRTEEAIKLLQAAAVGDPAQAEIHEHLGDALFTAGRRFEARFAWEAALSTADDEDSTRLKSKLATGLTPATAAR</sequence>
<dbReference type="Proteomes" id="UP000502502">
    <property type="component" value="Chromosome"/>
</dbReference>
<evidence type="ECO:0000256" key="1">
    <source>
        <dbReference type="PROSITE-ProRule" id="PRU00339"/>
    </source>
</evidence>
<protein>
    <submittedName>
        <fullName evidence="2">Tetratricopeptide repeat protein</fullName>
    </submittedName>
</protein>
<dbReference type="Pfam" id="PF13181">
    <property type="entry name" value="TPR_8"/>
    <property type="match status" value="1"/>
</dbReference>
<dbReference type="PANTHER" id="PTHR12558:SF33">
    <property type="entry name" value="BLL7664 PROTEIN"/>
    <property type="match status" value="1"/>
</dbReference>
<dbReference type="InterPro" id="IPR019734">
    <property type="entry name" value="TPR_rpt"/>
</dbReference>
<dbReference type="AlphaFoldDB" id="A0A6G7ZNH2"/>
<dbReference type="EMBL" id="CP049871">
    <property type="protein sequence ID" value="QIL02475.1"/>
    <property type="molecule type" value="Genomic_DNA"/>
</dbReference>
<gene>
    <name evidence="2" type="ORF">G7078_06495</name>
</gene>
<dbReference type="Gene3D" id="1.25.40.10">
    <property type="entry name" value="Tetratricopeptide repeat domain"/>
    <property type="match status" value="1"/>
</dbReference>